<organism evidence="1 2">
    <name type="scientific">Leptotrombidium deliense</name>
    <dbReference type="NCBI Taxonomy" id="299467"/>
    <lineage>
        <taxon>Eukaryota</taxon>
        <taxon>Metazoa</taxon>
        <taxon>Ecdysozoa</taxon>
        <taxon>Arthropoda</taxon>
        <taxon>Chelicerata</taxon>
        <taxon>Arachnida</taxon>
        <taxon>Acari</taxon>
        <taxon>Acariformes</taxon>
        <taxon>Trombidiformes</taxon>
        <taxon>Prostigmata</taxon>
        <taxon>Anystina</taxon>
        <taxon>Parasitengona</taxon>
        <taxon>Trombiculoidea</taxon>
        <taxon>Trombiculidae</taxon>
        <taxon>Leptotrombidium</taxon>
    </lineage>
</organism>
<dbReference type="OrthoDB" id="6343941at2759"/>
<dbReference type="EMBL" id="NCKV01021952">
    <property type="protein sequence ID" value="RWS19879.1"/>
    <property type="molecule type" value="Genomic_DNA"/>
</dbReference>
<evidence type="ECO:0000313" key="2">
    <source>
        <dbReference type="Proteomes" id="UP000288716"/>
    </source>
</evidence>
<evidence type="ECO:0008006" key="3">
    <source>
        <dbReference type="Google" id="ProtNLM"/>
    </source>
</evidence>
<evidence type="ECO:0000313" key="1">
    <source>
        <dbReference type="EMBL" id="RWS19879.1"/>
    </source>
</evidence>
<sequence length="77" mass="8915">MKITIINSLKINKFVVPKTAFVGDKVELLCLYDLLEGESLYTLKWYRDETEFFRIEPNARPGPQYFTVVGINVDVSK</sequence>
<proteinExistence type="predicted"/>
<protein>
    <recommendedName>
        <fullName evidence="3">Ig-like domain-containing protein</fullName>
    </recommendedName>
</protein>
<dbReference type="Proteomes" id="UP000288716">
    <property type="component" value="Unassembled WGS sequence"/>
</dbReference>
<dbReference type="AlphaFoldDB" id="A0A443RXV3"/>
<keyword evidence="2" id="KW-1185">Reference proteome</keyword>
<gene>
    <name evidence="1" type="ORF">B4U80_06685</name>
</gene>
<name>A0A443RXV3_9ACAR</name>
<comment type="caution">
    <text evidence="1">The sequence shown here is derived from an EMBL/GenBank/DDBJ whole genome shotgun (WGS) entry which is preliminary data.</text>
</comment>
<dbReference type="STRING" id="299467.A0A443RXV3"/>
<accession>A0A443RXV3</accession>
<dbReference type="PANTHER" id="PTHR21261:SF15">
    <property type="entry name" value="BEATEN PATH IIIA, ISOFORM D-RELATED"/>
    <property type="match status" value="1"/>
</dbReference>
<reference evidence="1 2" key="1">
    <citation type="journal article" date="2018" name="Gigascience">
        <title>Genomes of trombidid mites reveal novel predicted allergens and laterally-transferred genes associated with secondary metabolism.</title>
        <authorList>
            <person name="Dong X."/>
            <person name="Chaisiri K."/>
            <person name="Xia D."/>
            <person name="Armstrong S.D."/>
            <person name="Fang Y."/>
            <person name="Donnelly M.J."/>
            <person name="Kadowaki T."/>
            <person name="McGarry J.W."/>
            <person name="Darby A.C."/>
            <person name="Makepeace B.L."/>
        </authorList>
    </citation>
    <scope>NUCLEOTIDE SEQUENCE [LARGE SCALE GENOMIC DNA]</scope>
    <source>
        <strain evidence="1">UoL-UT</strain>
    </source>
</reference>
<dbReference type="VEuPathDB" id="VectorBase:LDEU012161"/>
<dbReference type="PANTHER" id="PTHR21261">
    <property type="entry name" value="BEAT PROTEIN"/>
    <property type="match status" value="1"/>
</dbReference>